<organism evidence="1 2">
    <name type="scientific">Chiloscyllium punctatum</name>
    <name type="common">Brownbanded bambooshark</name>
    <name type="synonym">Hemiscyllium punctatum</name>
    <dbReference type="NCBI Taxonomy" id="137246"/>
    <lineage>
        <taxon>Eukaryota</taxon>
        <taxon>Metazoa</taxon>
        <taxon>Chordata</taxon>
        <taxon>Craniata</taxon>
        <taxon>Vertebrata</taxon>
        <taxon>Chondrichthyes</taxon>
        <taxon>Elasmobranchii</taxon>
        <taxon>Galeomorphii</taxon>
        <taxon>Galeoidea</taxon>
        <taxon>Orectolobiformes</taxon>
        <taxon>Hemiscylliidae</taxon>
        <taxon>Chiloscyllium</taxon>
    </lineage>
</organism>
<protein>
    <submittedName>
        <fullName evidence="1">Uncharacterized protein</fullName>
    </submittedName>
</protein>
<name>A0A401RU25_CHIPU</name>
<accession>A0A401RU25</accession>
<sequence>MPRHGLTSGVDEPTLTSSFICFQLVKNIMGSAELVGVRQMKTKCPGNARRMSVAARFVLLGNLTFYREEDGLAFKSISCDESGVDPQ</sequence>
<comment type="caution">
    <text evidence="1">The sequence shown here is derived from an EMBL/GenBank/DDBJ whole genome shotgun (WGS) entry which is preliminary data.</text>
</comment>
<dbReference type="Proteomes" id="UP000287033">
    <property type="component" value="Unassembled WGS sequence"/>
</dbReference>
<evidence type="ECO:0000313" key="1">
    <source>
        <dbReference type="EMBL" id="GCC21648.1"/>
    </source>
</evidence>
<proteinExistence type="predicted"/>
<dbReference type="EMBL" id="BEZZ01002370">
    <property type="protein sequence ID" value="GCC21648.1"/>
    <property type="molecule type" value="Genomic_DNA"/>
</dbReference>
<keyword evidence="2" id="KW-1185">Reference proteome</keyword>
<evidence type="ECO:0000313" key="2">
    <source>
        <dbReference type="Proteomes" id="UP000287033"/>
    </source>
</evidence>
<reference evidence="1 2" key="1">
    <citation type="journal article" date="2018" name="Nat. Ecol. Evol.">
        <title>Shark genomes provide insights into elasmobranch evolution and the origin of vertebrates.</title>
        <authorList>
            <person name="Hara Y"/>
            <person name="Yamaguchi K"/>
            <person name="Onimaru K"/>
            <person name="Kadota M"/>
            <person name="Koyanagi M"/>
            <person name="Keeley SD"/>
            <person name="Tatsumi K"/>
            <person name="Tanaka K"/>
            <person name="Motone F"/>
            <person name="Kageyama Y"/>
            <person name="Nozu R"/>
            <person name="Adachi N"/>
            <person name="Nishimura O"/>
            <person name="Nakagawa R"/>
            <person name="Tanegashima C"/>
            <person name="Kiyatake I"/>
            <person name="Matsumoto R"/>
            <person name="Murakumo K"/>
            <person name="Nishida K"/>
            <person name="Terakita A"/>
            <person name="Kuratani S"/>
            <person name="Sato K"/>
            <person name="Hyodo S Kuraku.S."/>
        </authorList>
    </citation>
    <scope>NUCLEOTIDE SEQUENCE [LARGE SCALE GENOMIC DNA]</scope>
</reference>
<dbReference type="AlphaFoldDB" id="A0A401RU25"/>
<gene>
    <name evidence="1" type="ORF">chiPu_0020123</name>
</gene>